<evidence type="ECO:0000256" key="2">
    <source>
        <dbReference type="SAM" id="SignalP"/>
    </source>
</evidence>
<feature type="region of interest" description="Disordered" evidence="1">
    <location>
        <begin position="97"/>
        <end position="145"/>
    </location>
</feature>
<organism evidence="3 4">
    <name type="scientific">Venturia nashicola</name>
    <dbReference type="NCBI Taxonomy" id="86259"/>
    <lineage>
        <taxon>Eukaryota</taxon>
        <taxon>Fungi</taxon>
        <taxon>Dikarya</taxon>
        <taxon>Ascomycota</taxon>
        <taxon>Pezizomycotina</taxon>
        <taxon>Dothideomycetes</taxon>
        <taxon>Pleosporomycetidae</taxon>
        <taxon>Venturiales</taxon>
        <taxon>Venturiaceae</taxon>
        <taxon>Venturia</taxon>
    </lineage>
</organism>
<feature type="chain" id="PRO_5021422499" evidence="2">
    <location>
        <begin position="21"/>
        <end position="145"/>
    </location>
</feature>
<name>A0A4Z1PI78_9PEZI</name>
<evidence type="ECO:0000256" key="1">
    <source>
        <dbReference type="SAM" id="MobiDB-lite"/>
    </source>
</evidence>
<dbReference type="AlphaFoldDB" id="A0A4Z1PI78"/>
<sequence length="145" mass="15479">MKINTAFHLSLLACIASVSADKHLLCCCSTKAGCDIASTQQVINERSPPGSWVMNHENWTKELGAPFACMDCYASAINMEGMDDGWIGGVEMSRACDKLPSKKGSSCFSPKGRKEEGPASTTIGKKENRPAASKEVTLPLPSNPV</sequence>
<proteinExistence type="predicted"/>
<dbReference type="Proteomes" id="UP000298493">
    <property type="component" value="Unassembled WGS sequence"/>
</dbReference>
<dbReference type="OrthoDB" id="10622981at2759"/>
<dbReference type="EMBL" id="SNSC02000001">
    <property type="protein sequence ID" value="TID27597.1"/>
    <property type="molecule type" value="Genomic_DNA"/>
</dbReference>
<evidence type="ECO:0000313" key="4">
    <source>
        <dbReference type="Proteomes" id="UP000298493"/>
    </source>
</evidence>
<evidence type="ECO:0000313" key="3">
    <source>
        <dbReference type="EMBL" id="TID27597.1"/>
    </source>
</evidence>
<protein>
    <submittedName>
        <fullName evidence="3">L-galactonate dehydratase</fullName>
    </submittedName>
</protein>
<comment type="caution">
    <text evidence="3">The sequence shown here is derived from an EMBL/GenBank/DDBJ whole genome shotgun (WGS) entry which is preliminary data.</text>
</comment>
<accession>A0A4Z1PI78</accession>
<keyword evidence="4" id="KW-1185">Reference proteome</keyword>
<reference evidence="3 4" key="1">
    <citation type="submission" date="2019-04" db="EMBL/GenBank/DDBJ databases">
        <title>High contiguity whole genome sequence and gene annotation resource for two Venturia nashicola isolates.</title>
        <authorList>
            <person name="Prokchorchik M."/>
            <person name="Won K."/>
            <person name="Lee Y."/>
            <person name="Choi E.D."/>
            <person name="Segonzac C."/>
            <person name="Sohn K.H."/>
        </authorList>
    </citation>
    <scope>NUCLEOTIDE SEQUENCE [LARGE SCALE GENOMIC DNA]</scope>
    <source>
        <strain evidence="3 4">PRI2</strain>
    </source>
</reference>
<keyword evidence="2" id="KW-0732">Signal</keyword>
<gene>
    <name evidence="3" type="ORF">E6O75_ATG00364</name>
</gene>
<feature type="signal peptide" evidence="2">
    <location>
        <begin position="1"/>
        <end position="20"/>
    </location>
</feature>